<dbReference type="SUPFAM" id="SSF52518">
    <property type="entry name" value="Thiamin diphosphate-binding fold (THDP-binding)"/>
    <property type="match status" value="2"/>
</dbReference>
<evidence type="ECO:0000256" key="13">
    <source>
        <dbReference type="ARBA" id="ARBA00048670"/>
    </source>
</evidence>
<dbReference type="Pfam" id="PF00205">
    <property type="entry name" value="TPP_enzyme_M"/>
    <property type="match status" value="1"/>
</dbReference>
<evidence type="ECO:0000256" key="3">
    <source>
        <dbReference type="ARBA" id="ARBA00007812"/>
    </source>
</evidence>
<evidence type="ECO:0000259" key="15">
    <source>
        <dbReference type="Pfam" id="PF00205"/>
    </source>
</evidence>
<dbReference type="InterPro" id="IPR000399">
    <property type="entry name" value="TPP-bd_CS"/>
</dbReference>
<comment type="similarity">
    <text evidence="3 14">Belongs to the TPP enzyme family.</text>
</comment>
<dbReference type="PANTHER" id="PTHR18968">
    <property type="entry name" value="THIAMINE PYROPHOSPHATE ENZYMES"/>
    <property type="match status" value="1"/>
</dbReference>
<dbReference type="SUPFAM" id="SSF52467">
    <property type="entry name" value="DHS-like NAD/FAD-binding domain"/>
    <property type="match status" value="1"/>
</dbReference>
<accession>A0A2H0LWS1</accession>
<sequence>MTGAEIFVQSLIKENVEVMFGYPGGVVLPIFDKLYDAKIRFILTRHEQAAAHAADGYARVTGKTGVCLATSGPGATNLITGIATAYMDSIPMVAFTGQVKTTLIGNDAFQEADVTGITRPITKHNYLVKDVKHLACIIKEAFHIASTGRPGPVLIDLPVDVQNAEHDFVYPETCRIRSYNPTYFGHPGQIKKAVKLIAKSKRPIIYAGGGIIISGANNELKELSEKINAPVTTTLMGLGGFDQRNNLSLGMLGMHGTAYANYAIMESDLIIAVGARFDDRVTGRIDAFAPHAKIIHIDIDPSSISKNVKVDVPIVGDAKNILSELNKLVNPCESKDWLKQVFDWKEKHPLSYKNDDKIRPQFVLEKIYELTKGDAIITTEVGQNQMWAAQWYKYSLPRTFISSGGLGTMGYGFPAAIGAQIGRPDKLVFDIAGDGSIQMNIQELATAVNNRLPVKIAILNNGYLGMVRQWQQLFYHRRYSQTKLINPDFVKLAESYGAVGIRVSKKEEVAAAIKKAISIDNTVLIDFIVEPEENVFPMVPAGEAINRMMGGMA</sequence>
<evidence type="ECO:0000256" key="1">
    <source>
        <dbReference type="ARBA" id="ARBA00004974"/>
    </source>
</evidence>
<dbReference type="GO" id="GO:0050660">
    <property type="term" value="F:flavin adenine dinucleotide binding"/>
    <property type="evidence" value="ECO:0007669"/>
    <property type="project" value="InterPro"/>
</dbReference>
<organism evidence="18 19">
    <name type="scientific">Candidatus Ghiorseimicrobium undicola</name>
    <dbReference type="NCBI Taxonomy" id="1974746"/>
    <lineage>
        <taxon>Bacteria</taxon>
        <taxon>Pseudomonadati</taxon>
        <taxon>Candidatus Omnitrophota</taxon>
        <taxon>Candidatus Ghiorseimicrobium</taxon>
    </lineage>
</organism>
<proteinExistence type="inferred from homology"/>
<evidence type="ECO:0000259" key="16">
    <source>
        <dbReference type="Pfam" id="PF02775"/>
    </source>
</evidence>
<feature type="domain" description="Thiamine pyrophosphate enzyme central" evidence="15">
    <location>
        <begin position="190"/>
        <end position="325"/>
    </location>
</feature>
<dbReference type="GO" id="GO:0000287">
    <property type="term" value="F:magnesium ion binding"/>
    <property type="evidence" value="ECO:0007669"/>
    <property type="project" value="UniProtKB-UniRule"/>
</dbReference>
<gene>
    <name evidence="18" type="primary">ilvB</name>
    <name evidence="18" type="ORF">COV72_05905</name>
</gene>
<dbReference type="Gene3D" id="3.40.50.970">
    <property type="match status" value="2"/>
</dbReference>
<dbReference type="InterPro" id="IPR039368">
    <property type="entry name" value="AHAS_TPP"/>
</dbReference>
<evidence type="ECO:0000256" key="6">
    <source>
        <dbReference type="ARBA" id="ARBA00022630"/>
    </source>
</evidence>
<dbReference type="Proteomes" id="UP000229641">
    <property type="component" value="Unassembled WGS sequence"/>
</dbReference>
<comment type="cofactor">
    <cofactor evidence="14">
        <name>thiamine diphosphate</name>
        <dbReference type="ChEBI" id="CHEBI:58937"/>
    </cofactor>
    <text evidence="14">Binds 1 thiamine pyrophosphate per subunit.</text>
</comment>
<comment type="caution">
    <text evidence="18">The sequence shown here is derived from an EMBL/GenBank/DDBJ whole genome shotgun (WGS) entry which is preliminary data.</text>
</comment>
<dbReference type="GO" id="GO:0009099">
    <property type="term" value="P:L-valine biosynthetic process"/>
    <property type="evidence" value="ECO:0007669"/>
    <property type="project" value="UniProtKB-UniPathway"/>
</dbReference>
<dbReference type="CDD" id="cd02015">
    <property type="entry name" value="TPP_AHAS"/>
    <property type="match status" value="1"/>
</dbReference>
<dbReference type="InterPro" id="IPR045229">
    <property type="entry name" value="TPP_enz"/>
</dbReference>
<keyword evidence="9" id="KW-0274">FAD</keyword>
<dbReference type="PANTHER" id="PTHR18968:SF13">
    <property type="entry name" value="ACETOLACTATE SYNTHASE CATALYTIC SUBUNIT, MITOCHONDRIAL"/>
    <property type="match status" value="1"/>
</dbReference>
<keyword evidence="8 14" id="KW-0479">Metal-binding</keyword>
<evidence type="ECO:0000256" key="14">
    <source>
        <dbReference type="RuleBase" id="RU003591"/>
    </source>
</evidence>
<evidence type="ECO:0000313" key="18">
    <source>
        <dbReference type="EMBL" id="PIQ88812.1"/>
    </source>
</evidence>
<evidence type="ECO:0000256" key="11">
    <source>
        <dbReference type="ARBA" id="ARBA00023052"/>
    </source>
</evidence>
<keyword evidence="12 14" id="KW-0100">Branched-chain amino acid biosynthesis</keyword>
<dbReference type="FunFam" id="3.40.50.1220:FF:000008">
    <property type="entry name" value="Acetolactate synthase"/>
    <property type="match status" value="1"/>
</dbReference>
<dbReference type="EC" id="2.2.1.6" evidence="4 14"/>
<evidence type="ECO:0000256" key="2">
    <source>
        <dbReference type="ARBA" id="ARBA00005025"/>
    </source>
</evidence>
<evidence type="ECO:0000313" key="19">
    <source>
        <dbReference type="Proteomes" id="UP000229641"/>
    </source>
</evidence>
<protein>
    <recommendedName>
        <fullName evidence="4 14">Acetolactate synthase</fullName>
        <ecNumber evidence="4 14">2.2.1.6</ecNumber>
    </recommendedName>
</protein>
<dbReference type="UniPathway" id="UPA00047">
    <property type="reaction ID" value="UER00055"/>
</dbReference>
<comment type="pathway">
    <text evidence="1 14">Amino-acid biosynthesis; L-isoleucine biosynthesis; L-isoleucine from 2-oxobutanoate: step 1/4.</text>
</comment>
<comment type="pathway">
    <text evidence="2 14">Amino-acid biosynthesis; L-valine biosynthesis; L-valine from pyruvate: step 1/4.</text>
</comment>
<keyword evidence="10 14" id="KW-0460">Magnesium</keyword>
<evidence type="ECO:0000256" key="7">
    <source>
        <dbReference type="ARBA" id="ARBA00022679"/>
    </source>
</evidence>
<dbReference type="EMBL" id="PCWA01000084">
    <property type="protein sequence ID" value="PIQ88812.1"/>
    <property type="molecule type" value="Genomic_DNA"/>
</dbReference>
<dbReference type="InterPro" id="IPR012846">
    <property type="entry name" value="Acetolactate_synth_lsu"/>
</dbReference>
<dbReference type="CDD" id="cd07035">
    <property type="entry name" value="TPP_PYR_POX_like"/>
    <property type="match status" value="1"/>
</dbReference>
<dbReference type="UniPathway" id="UPA00049">
    <property type="reaction ID" value="UER00059"/>
</dbReference>
<dbReference type="GO" id="GO:0003984">
    <property type="term" value="F:acetolactate synthase activity"/>
    <property type="evidence" value="ECO:0007669"/>
    <property type="project" value="UniProtKB-EC"/>
</dbReference>
<dbReference type="GO" id="GO:0005948">
    <property type="term" value="C:acetolactate synthase complex"/>
    <property type="evidence" value="ECO:0007669"/>
    <property type="project" value="TreeGrafter"/>
</dbReference>
<keyword evidence="7 14" id="KW-0808">Transferase</keyword>
<keyword evidence="5 14" id="KW-0028">Amino-acid biosynthesis</keyword>
<dbReference type="InterPro" id="IPR012000">
    <property type="entry name" value="Thiamin_PyroP_enz_cen_dom"/>
</dbReference>
<evidence type="ECO:0000256" key="10">
    <source>
        <dbReference type="ARBA" id="ARBA00022842"/>
    </source>
</evidence>
<feature type="domain" description="Thiamine pyrophosphate enzyme N-terminal TPP-binding" evidence="17">
    <location>
        <begin position="1"/>
        <end position="115"/>
    </location>
</feature>
<dbReference type="GO" id="GO:0009097">
    <property type="term" value="P:isoleucine biosynthetic process"/>
    <property type="evidence" value="ECO:0007669"/>
    <property type="project" value="UniProtKB-UniPathway"/>
</dbReference>
<dbReference type="InterPro" id="IPR029035">
    <property type="entry name" value="DHS-like_NAD/FAD-binding_dom"/>
</dbReference>
<dbReference type="InterPro" id="IPR011766">
    <property type="entry name" value="TPP_enzyme_TPP-bd"/>
</dbReference>
<dbReference type="AlphaFoldDB" id="A0A2H0LWS1"/>
<dbReference type="Gene3D" id="3.40.50.1220">
    <property type="entry name" value="TPP-binding domain"/>
    <property type="match status" value="1"/>
</dbReference>
<comment type="catalytic activity">
    <reaction evidence="13 14">
        <text>2 pyruvate + H(+) = (2S)-2-acetolactate + CO2</text>
        <dbReference type="Rhea" id="RHEA:25249"/>
        <dbReference type="ChEBI" id="CHEBI:15361"/>
        <dbReference type="ChEBI" id="CHEBI:15378"/>
        <dbReference type="ChEBI" id="CHEBI:16526"/>
        <dbReference type="ChEBI" id="CHEBI:58476"/>
        <dbReference type="EC" id="2.2.1.6"/>
    </reaction>
</comment>
<dbReference type="InterPro" id="IPR012001">
    <property type="entry name" value="Thiamin_PyroP_enz_TPP-bd_dom"/>
</dbReference>
<dbReference type="Pfam" id="PF02776">
    <property type="entry name" value="TPP_enzyme_N"/>
    <property type="match status" value="1"/>
</dbReference>
<reference evidence="18 19" key="1">
    <citation type="submission" date="2017-09" db="EMBL/GenBank/DDBJ databases">
        <title>Depth-based differentiation of microbial function through sediment-hosted aquifers and enrichment of novel symbionts in the deep terrestrial subsurface.</title>
        <authorList>
            <person name="Probst A.J."/>
            <person name="Ladd B."/>
            <person name="Jarett J.K."/>
            <person name="Geller-Mcgrath D.E."/>
            <person name="Sieber C.M."/>
            <person name="Emerson J.B."/>
            <person name="Anantharaman K."/>
            <person name="Thomas B.C."/>
            <person name="Malmstrom R."/>
            <person name="Stieglmeier M."/>
            <person name="Klingl A."/>
            <person name="Woyke T."/>
            <person name="Ryan C.M."/>
            <person name="Banfield J.F."/>
        </authorList>
    </citation>
    <scope>NUCLEOTIDE SEQUENCE [LARGE SCALE GENOMIC DNA]</scope>
    <source>
        <strain evidence="18">CG11_big_fil_rev_8_21_14_0_20_42_13</strain>
    </source>
</reference>
<feature type="domain" description="Thiamine pyrophosphate enzyme TPP-binding" evidence="16">
    <location>
        <begin position="381"/>
        <end position="527"/>
    </location>
</feature>
<evidence type="ECO:0000256" key="8">
    <source>
        <dbReference type="ARBA" id="ARBA00022723"/>
    </source>
</evidence>
<dbReference type="Pfam" id="PF02775">
    <property type="entry name" value="TPP_enzyme_C"/>
    <property type="match status" value="1"/>
</dbReference>
<dbReference type="FunFam" id="3.40.50.970:FF:000016">
    <property type="entry name" value="Acetolactate synthase"/>
    <property type="match status" value="1"/>
</dbReference>
<evidence type="ECO:0000256" key="9">
    <source>
        <dbReference type="ARBA" id="ARBA00022827"/>
    </source>
</evidence>
<dbReference type="PROSITE" id="PS00187">
    <property type="entry name" value="TPP_ENZYMES"/>
    <property type="match status" value="1"/>
</dbReference>
<comment type="cofactor">
    <cofactor evidence="14">
        <name>Mg(2+)</name>
        <dbReference type="ChEBI" id="CHEBI:18420"/>
    </cofactor>
    <text evidence="14">Binds 1 Mg(2+) ion per subunit.</text>
</comment>
<evidence type="ECO:0000256" key="5">
    <source>
        <dbReference type="ARBA" id="ARBA00022605"/>
    </source>
</evidence>
<dbReference type="FunFam" id="3.40.50.970:FF:000007">
    <property type="entry name" value="Acetolactate synthase"/>
    <property type="match status" value="1"/>
</dbReference>
<name>A0A2H0LWS1_9BACT</name>
<evidence type="ECO:0000256" key="12">
    <source>
        <dbReference type="ARBA" id="ARBA00023304"/>
    </source>
</evidence>
<dbReference type="NCBIfam" id="TIGR00118">
    <property type="entry name" value="acolac_lg"/>
    <property type="match status" value="1"/>
</dbReference>
<keyword evidence="11 14" id="KW-0786">Thiamine pyrophosphate</keyword>
<evidence type="ECO:0000256" key="4">
    <source>
        <dbReference type="ARBA" id="ARBA00013145"/>
    </source>
</evidence>
<keyword evidence="6" id="KW-0285">Flavoprotein</keyword>
<dbReference type="GO" id="GO:0030976">
    <property type="term" value="F:thiamine pyrophosphate binding"/>
    <property type="evidence" value="ECO:0007669"/>
    <property type="project" value="UniProtKB-UniRule"/>
</dbReference>
<dbReference type="InterPro" id="IPR029061">
    <property type="entry name" value="THDP-binding"/>
</dbReference>
<evidence type="ECO:0000259" key="17">
    <source>
        <dbReference type="Pfam" id="PF02776"/>
    </source>
</evidence>